<evidence type="ECO:0000313" key="2">
    <source>
        <dbReference type="Proteomes" id="UP001180020"/>
    </source>
</evidence>
<sequence>MEMFFQVTVTASFHQNLDLEDRSSSLRIMITVPMNVIPDLDGTRRKQEFNGIWLKAIILSKQTHPKLIDDEKINCHSHTFPYNYPPFDNEINGWGTHHDLTKKWKSTTTYLPTMVV</sequence>
<dbReference type="AlphaFoldDB" id="A0AAV9DZL4"/>
<evidence type="ECO:0000313" key="1">
    <source>
        <dbReference type="EMBL" id="KAK1306559.1"/>
    </source>
</evidence>
<reference evidence="1" key="2">
    <citation type="submission" date="2023-06" db="EMBL/GenBank/DDBJ databases">
        <authorList>
            <person name="Ma L."/>
            <person name="Liu K.-W."/>
            <person name="Li Z."/>
            <person name="Hsiao Y.-Y."/>
            <person name="Qi Y."/>
            <person name="Fu T."/>
            <person name="Tang G."/>
            <person name="Zhang D."/>
            <person name="Sun W.-H."/>
            <person name="Liu D.-K."/>
            <person name="Li Y."/>
            <person name="Chen G.-Z."/>
            <person name="Liu X.-D."/>
            <person name="Liao X.-Y."/>
            <person name="Jiang Y.-T."/>
            <person name="Yu X."/>
            <person name="Hao Y."/>
            <person name="Huang J."/>
            <person name="Zhao X.-W."/>
            <person name="Ke S."/>
            <person name="Chen Y.-Y."/>
            <person name="Wu W.-L."/>
            <person name="Hsu J.-L."/>
            <person name="Lin Y.-F."/>
            <person name="Huang M.-D."/>
            <person name="Li C.-Y."/>
            <person name="Huang L."/>
            <person name="Wang Z.-W."/>
            <person name="Zhao X."/>
            <person name="Zhong W.-Y."/>
            <person name="Peng D.-H."/>
            <person name="Ahmad S."/>
            <person name="Lan S."/>
            <person name="Zhang J.-S."/>
            <person name="Tsai W.-C."/>
            <person name="Van De Peer Y."/>
            <person name="Liu Z.-J."/>
        </authorList>
    </citation>
    <scope>NUCLEOTIDE SEQUENCE</scope>
    <source>
        <strain evidence="1">CP</strain>
        <tissue evidence="1">Leaves</tissue>
    </source>
</reference>
<gene>
    <name evidence="1" type="ORF">QJS10_CPA10g00527</name>
</gene>
<proteinExistence type="predicted"/>
<dbReference type="Proteomes" id="UP001180020">
    <property type="component" value="Unassembled WGS sequence"/>
</dbReference>
<reference evidence="1" key="1">
    <citation type="journal article" date="2023" name="Nat. Commun.">
        <title>Diploid and tetraploid genomes of Acorus and the evolution of monocots.</title>
        <authorList>
            <person name="Ma L."/>
            <person name="Liu K.W."/>
            <person name="Li Z."/>
            <person name="Hsiao Y.Y."/>
            <person name="Qi Y."/>
            <person name="Fu T."/>
            <person name="Tang G.D."/>
            <person name="Zhang D."/>
            <person name="Sun W.H."/>
            <person name="Liu D.K."/>
            <person name="Li Y."/>
            <person name="Chen G.Z."/>
            <person name="Liu X.D."/>
            <person name="Liao X.Y."/>
            <person name="Jiang Y.T."/>
            <person name="Yu X."/>
            <person name="Hao Y."/>
            <person name="Huang J."/>
            <person name="Zhao X.W."/>
            <person name="Ke S."/>
            <person name="Chen Y.Y."/>
            <person name="Wu W.L."/>
            <person name="Hsu J.L."/>
            <person name="Lin Y.F."/>
            <person name="Huang M.D."/>
            <person name="Li C.Y."/>
            <person name="Huang L."/>
            <person name="Wang Z.W."/>
            <person name="Zhao X."/>
            <person name="Zhong W.Y."/>
            <person name="Peng D.H."/>
            <person name="Ahmad S."/>
            <person name="Lan S."/>
            <person name="Zhang J.S."/>
            <person name="Tsai W.C."/>
            <person name="Van de Peer Y."/>
            <person name="Liu Z.J."/>
        </authorList>
    </citation>
    <scope>NUCLEOTIDE SEQUENCE</scope>
    <source>
        <strain evidence="1">CP</strain>
    </source>
</reference>
<organism evidence="1 2">
    <name type="scientific">Acorus calamus</name>
    <name type="common">Sweet flag</name>
    <dbReference type="NCBI Taxonomy" id="4465"/>
    <lineage>
        <taxon>Eukaryota</taxon>
        <taxon>Viridiplantae</taxon>
        <taxon>Streptophyta</taxon>
        <taxon>Embryophyta</taxon>
        <taxon>Tracheophyta</taxon>
        <taxon>Spermatophyta</taxon>
        <taxon>Magnoliopsida</taxon>
        <taxon>Liliopsida</taxon>
        <taxon>Acoraceae</taxon>
        <taxon>Acorus</taxon>
    </lineage>
</organism>
<protein>
    <submittedName>
        <fullName evidence="1">Uncharacterized protein</fullName>
    </submittedName>
</protein>
<keyword evidence="2" id="KW-1185">Reference proteome</keyword>
<dbReference type="EMBL" id="JAUJYO010000010">
    <property type="protein sequence ID" value="KAK1306559.1"/>
    <property type="molecule type" value="Genomic_DNA"/>
</dbReference>
<name>A0AAV9DZL4_ACOCL</name>
<comment type="caution">
    <text evidence="1">The sequence shown here is derived from an EMBL/GenBank/DDBJ whole genome shotgun (WGS) entry which is preliminary data.</text>
</comment>
<accession>A0AAV9DZL4</accession>